<dbReference type="Pfam" id="PF07748">
    <property type="entry name" value="Glyco_hydro_38C"/>
    <property type="match status" value="1"/>
</dbReference>
<keyword evidence="7" id="KW-1015">Disulfide bond</keyword>
<proteinExistence type="inferred from homology"/>
<dbReference type="EC" id="3.2.1.-" evidence="10"/>
<dbReference type="InterPro" id="IPR011330">
    <property type="entry name" value="Glyco_hydro/deAcase_b/a-brl"/>
</dbReference>
<dbReference type="GO" id="GO:0004559">
    <property type="term" value="F:alpha-mannosidase activity"/>
    <property type="evidence" value="ECO:0007669"/>
    <property type="project" value="UniProtKB-EC"/>
</dbReference>
<dbReference type="InterPro" id="IPR013780">
    <property type="entry name" value="Glyco_hydro_b"/>
</dbReference>
<dbReference type="InterPro" id="IPR000602">
    <property type="entry name" value="Glyco_hydro_38_N"/>
</dbReference>
<comment type="cofactor">
    <cofactor evidence="10">
        <name>Zn(2+)</name>
        <dbReference type="ChEBI" id="CHEBI:29105"/>
    </cofactor>
    <text evidence="10">Binds 1 zinc ion per subunit.</text>
</comment>
<dbReference type="SUPFAM" id="SSF74650">
    <property type="entry name" value="Galactose mutarotase-like"/>
    <property type="match status" value="1"/>
</dbReference>
<dbReference type="AlphaFoldDB" id="A0A914MAC8"/>
<feature type="region of interest" description="Disordered" evidence="11">
    <location>
        <begin position="583"/>
        <end position="633"/>
    </location>
</feature>
<evidence type="ECO:0000256" key="9">
    <source>
        <dbReference type="ARBA" id="ARBA00023295"/>
    </source>
</evidence>
<evidence type="ECO:0000256" key="2">
    <source>
        <dbReference type="ARBA" id="ARBA00009792"/>
    </source>
</evidence>
<evidence type="ECO:0000256" key="6">
    <source>
        <dbReference type="ARBA" id="ARBA00022833"/>
    </source>
</evidence>
<dbReference type="SUPFAM" id="SSF88713">
    <property type="entry name" value="Glycoside hydrolase/deacetylase"/>
    <property type="match status" value="1"/>
</dbReference>
<dbReference type="InterPro" id="IPR011013">
    <property type="entry name" value="Gal_mutarotase_sf_dom"/>
</dbReference>
<dbReference type="InterPro" id="IPR037094">
    <property type="entry name" value="Glyco_hydro_38_cen_sf"/>
</dbReference>
<evidence type="ECO:0000256" key="7">
    <source>
        <dbReference type="ARBA" id="ARBA00023157"/>
    </source>
</evidence>
<feature type="domain" description="Glycoside hydrolase family 38 central" evidence="12">
    <location>
        <begin position="365"/>
        <end position="443"/>
    </location>
</feature>
<dbReference type="WBParaSite" id="Minc3s01380g23311">
    <property type="protein sequence ID" value="Minc3s01380g23311"/>
    <property type="gene ID" value="Minc3s01380g23311"/>
</dbReference>
<dbReference type="SUPFAM" id="SSF88688">
    <property type="entry name" value="Families 57/38 glycoside transferase middle domain"/>
    <property type="match status" value="1"/>
</dbReference>
<feature type="compositionally biased region" description="Polar residues" evidence="11">
    <location>
        <begin position="583"/>
        <end position="613"/>
    </location>
</feature>
<evidence type="ECO:0000256" key="8">
    <source>
        <dbReference type="ARBA" id="ARBA00023180"/>
    </source>
</evidence>
<dbReference type="FunFam" id="1.20.1270.50:FF:000002">
    <property type="entry name" value="Alpha-mannosidase"/>
    <property type="match status" value="1"/>
</dbReference>
<evidence type="ECO:0000313" key="13">
    <source>
        <dbReference type="Proteomes" id="UP000887563"/>
    </source>
</evidence>
<evidence type="ECO:0000256" key="10">
    <source>
        <dbReference type="RuleBase" id="RU361199"/>
    </source>
</evidence>
<dbReference type="PANTHER" id="PTHR11607:SF3">
    <property type="entry name" value="LYSOSOMAL ALPHA-MANNOSIDASE"/>
    <property type="match status" value="1"/>
</dbReference>
<keyword evidence="5 10" id="KW-0378">Hydrolase</keyword>
<protein>
    <recommendedName>
        <fullName evidence="3 10">Alpha-mannosidase</fullName>
        <ecNumber evidence="10">3.2.1.-</ecNumber>
    </recommendedName>
</protein>
<keyword evidence="13" id="KW-1185">Reference proteome</keyword>
<dbReference type="Gene3D" id="1.20.1270.50">
    <property type="entry name" value="Glycoside hydrolase family 38, central domain"/>
    <property type="match status" value="2"/>
</dbReference>
<dbReference type="InterPro" id="IPR011682">
    <property type="entry name" value="Glyco_hydro_38_C"/>
</dbReference>
<dbReference type="Pfam" id="PF09261">
    <property type="entry name" value="Alpha-mann_mid"/>
    <property type="match status" value="1"/>
</dbReference>
<dbReference type="PANTHER" id="PTHR11607">
    <property type="entry name" value="ALPHA-MANNOSIDASE"/>
    <property type="match status" value="1"/>
</dbReference>
<reference evidence="14" key="1">
    <citation type="submission" date="2022-11" db="UniProtKB">
        <authorList>
            <consortium name="WormBaseParasite"/>
        </authorList>
    </citation>
    <scope>IDENTIFICATION</scope>
</reference>
<dbReference type="Proteomes" id="UP000887563">
    <property type="component" value="Unplaced"/>
</dbReference>
<dbReference type="GO" id="GO:0006013">
    <property type="term" value="P:mannose metabolic process"/>
    <property type="evidence" value="ECO:0007669"/>
    <property type="project" value="InterPro"/>
</dbReference>
<dbReference type="InterPro" id="IPR028995">
    <property type="entry name" value="Glyco_hydro_57/38_cen_sf"/>
</dbReference>
<dbReference type="InterPro" id="IPR027291">
    <property type="entry name" value="Glyco_hydro_38_N_sf"/>
</dbReference>
<dbReference type="Pfam" id="PF17677">
    <property type="entry name" value="Glyco_hydro38C2"/>
    <property type="match status" value="1"/>
</dbReference>
<dbReference type="Pfam" id="PF01074">
    <property type="entry name" value="Glyco_hydro_38N"/>
    <property type="match status" value="1"/>
</dbReference>
<organism evidence="13 14">
    <name type="scientific">Meloidogyne incognita</name>
    <name type="common">Southern root-knot nematode worm</name>
    <name type="synonym">Oxyuris incognita</name>
    <dbReference type="NCBI Taxonomy" id="6306"/>
    <lineage>
        <taxon>Eukaryota</taxon>
        <taxon>Metazoa</taxon>
        <taxon>Ecdysozoa</taxon>
        <taxon>Nematoda</taxon>
        <taxon>Chromadorea</taxon>
        <taxon>Rhabditida</taxon>
        <taxon>Tylenchina</taxon>
        <taxon>Tylenchomorpha</taxon>
        <taxon>Tylenchoidea</taxon>
        <taxon>Meloidogynidae</taxon>
        <taxon>Meloidogyninae</taxon>
        <taxon>Meloidogyne</taxon>
        <taxon>Meloidogyne incognita group</taxon>
    </lineage>
</organism>
<evidence type="ECO:0000256" key="5">
    <source>
        <dbReference type="ARBA" id="ARBA00022801"/>
    </source>
</evidence>
<evidence type="ECO:0000313" key="14">
    <source>
        <dbReference type="WBParaSite" id="Minc3s01380g23311"/>
    </source>
</evidence>
<comment type="catalytic activity">
    <reaction evidence="1">
        <text>Hydrolysis of terminal, non-reducing alpha-D-mannose residues in alpha-D-mannosides.</text>
        <dbReference type="EC" id="3.2.1.24"/>
    </reaction>
</comment>
<dbReference type="SMART" id="SM00872">
    <property type="entry name" value="Alpha-mann_mid"/>
    <property type="match status" value="1"/>
</dbReference>
<comment type="similarity">
    <text evidence="2 10">Belongs to the glycosyl hydrolase 38 family.</text>
</comment>
<accession>A0A914MAC8</accession>
<dbReference type="GO" id="GO:0046872">
    <property type="term" value="F:metal ion binding"/>
    <property type="evidence" value="ECO:0007669"/>
    <property type="project" value="UniProtKB-KW"/>
</dbReference>
<evidence type="ECO:0000256" key="11">
    <source>
        <dbReference type="SAM" id="MobiDB-lite"/>
    </source>
</evidence>
<feature type="signal peptide" evidence="10">
    <location>
        <begin position="1"/>
        <end position="23"/>
    </location>
</feature>
<keyword evidence="9 10" id="KW-0326">Glycosidase</keyword>
<feature type="chain" id="PRO_5038163611" description="Alpha-mannosidase" evidence="10">
    <location>
        <begin position="24"/>
        <end position="1018"/>
    </location>
</feature>
<feature type="compositionally biased region" description="Low complexity" evidence="11">
    <location>
        <begin position="614"/>
        <end position="633"/>
    </location>
</feature>
<evidence type="ECO:0000259" key="12">
    <source>
        <dbReference type="SMART" id="SM00872"/>
    </source>
</evidence>
<evidence type="ECO:0000256" key="1">
    <source>
        <dbReference type="ARBA" id="ARBA00000365"/>
    </source>
</evidence>
<name>A0A914MAC8_MELIC</name>
<dbReference type="InterPro" id="IPR041147">
    <property type="entry name" value="GH38_C"/>
</dbReference>
<keyword evidence="10" id="KW-0732">Signal</keyword>
<evidence type="ECO:0000256" key="3">
    <source>
        <dbReference type="ARBA" id="ARBA00012752"/>
    </source>
</evidence>
<dbReference type="GO" id="GO:0005764">
    <property type="term" value="C:lysosome"/>
    <property type="evidence" value="ECO:0007669"/>
    <property type="project" value="TreeGrafter"/>
</dbReference>
<dbReference type="GO" id="GO:0030246">
    <property type="term" value="F:carbohydrate binding"/>
    <property type="evidence" value="ECO:0007669"/>
    <property type="project" value="InterPro"/>
</dbReference>
<keyword evidence="8" id="KW-0325">Glycoprotein</keyword>
<dbReference type="Gene3D" id="2.60.40.1180">
    <property type="entry name" value="Golgi alpha-mannosidase II"/>
    <property type="match status" value="1"/>
</dbReference>
<dbReference type="Gene3D" id="2.60.40.1360">
    <property type="match status" value="1"/>
</dbReference>
<dbReference type="Gene3D" id="2.70.98.30">
    <property type="entry name" value="Golgi alpha-mannosidase II, domain 4"/>
    <property type="match status" value="1"/>
</dbReference>
<evidence type="ECO:0000256" key="4">
    <source>
        <dbReference type="ARBA" id="ARBA00022723"/>
    </source>
</evidence>
<keyword evidence="6 10" id="KW-0862">Zinc</keyword>
<dbReference type="Gene3D" id="3.20.110.10">
    <property type="entry name" value="Glycoside hydrolase 38, N terminal domain"/>
    <property type="match status" value="1"/>
</dbReference>
<sequence>MLLISKGLALLLLIFLNFNQVKSKCSWDNCPKWSTNSSVINVHLICHSHDDMGWLKTVDDYYTGANPSIFNVGVQYILSTVVAALNKSPSRRFSYAETGFLTMWLEDKYSDEIENMRKLIVEKGQLELIGGGWTQPDEACTHYNELIDQYSLGLRKLANKYGNCGVPKVAWQIDPFGHSSEHGNMLINIGYEALFFSRMHYLELENRIKNKSLEMLWQTDENGDATRSLFTSTFYRGTYTQPKGFCFDHLCYIQDNIIDNPELEGYNIDKKLNDFLNIVNEQVKVQRHNHVLIAMGGDFTYSDAELWFNNLDKLILAGNKKKNITNVNIFYSTPTCYIKALEQTTKPNFPKRDGDFFPYADKPDRYWTGYFTSKPSLKGLTRKSSSLLQVTRALYTLMKAKTKLNSENLRMELFERSIALTTHHDAITGTSKELVTKNYMKRLLQGWDAAEIILTNTLAFLTKKEENKINKNKTLNVFPTQKLCSRLNESYCPESMGTDNFTLTILNGNSKQFSGYIRIPVNNQNIQILSNNGQQIDFRLIPLFISQSQKINQSKYELIFKANVGPVGFTTFFVIINDPLLPSNQTQNQPNTTKSIPDLPQNSQKSTSSKQLFTTKLPNTPLNSNNNISSISPIRPTETDGLIENKYIRLNFNENGRIESLEDLTRENAKFKFTQEFLYYEGLSSGAYIFGANSNLEPTPFNETTKTEFIKNDFVQEARQIISPWVSQIIRLFEDKKYIEFEFLVGPIPITEFKSKEIITRYSMPEINSSGIFWTDSNGRRNIQRKRNFNKYFNLGENIKYPSSANYYPITSRIALSDNLNQMSILTDRSQGGTSLNDGQIEIMVHRRCVMDDGLGVEEVLNEPGEDGNGLIIRAKHWLHFGPKTEEPSSNRILGLQLFHEPTLLFSKFSGEFNDYNNKYLTNFSALNFDLPPNINLLTFKHIGNKQILIRLEHIFQAGEDANLSNPIYLNLQTIFKNLRFQKIKELMLAGNIVFNEVVDAENVKLKPMEIRTFMLTT</sequence>
<dbReference type="InterPro" id="IPR015341">
    <property type="entry name" value="Glyco_hydro_38_cen"/>
</dbReference>
<dbReference type="InterPro" id="IPR050843">
    <property type="entry name" value="Glycosyl_Hydrlase_38"/>
</dbReference>
<keyword evidence="4 10" id="KW-0479">Metal-binding</keyword>